<dbReference type="GO" id="GO:1901605">
    <property type="term" value="P:alpha-amino acid metabolic process"/>
    <property type="evidence" value="ECO:0007669"/>
    <property type="project" value="TreeGrafter"/>
</dbReference>
<accession>A0AAF1BTN6</accession>
<keyword evidence="4" id="KW-0808">Transferase</keyword>
<evidence type="ECO:0000256" key="3">
    <source>
        <dbReference type="ARBA" id="ARBA00022576"/>
    </source>
</evidence>
<dbReference type="SUPFAM" id="SSF53383">
    <property type="entry name" value="PLP-dependent transferases"/>
    <property type="match status" value="1"/>
</dbReference>
<evidence type="ECO:0000259" key="6">
    <source>
        <dbReference type="Pfam" id="PF00155"/>
    </source>
</evidence>
<proteinExistence type="inferred from homology"/>
<evidence type="ECO:0000256" key="2">
    <source>
        <dbReference type="ARBA" id="ARBA00007441"/>
    </source>
</evidence>
<sequence length="541" mass="58775">MSLDRPSRIVRPPFPLCLNATSNSNIDDSSNSPIKAIKLRPEDHRVHRSPLPISAHQANTHHTHTQANFFFCVNPITPPHTMSPPVALADSAVSSPFPQSPKESPKLAANGNGAEVPCFLSDRAKATQIDGIRGLLPFETEGVVSFLAGKPNPTTFPFDSITLNLKAPVGGGDIPPAITIDGEDLDAALQYGPSAGLTKIRNWLSDLQEHVHKRKPGNWTISMGSGSQDLMSKGFAALLNPGDPILVETPVYSGVLPALRQLNAQTIEVGVDEEGLSAVKLEEVLANWPADKKRPRVIYSTPVGCNPSGCSASAQRKRDVLQVMKKYDLLMMEDDPYYFLTVDLIPSYFELEPEVFPNGGHVIRFDSFSKLLSAGLRLGYATGPKDILHAIDVQHAGSNLHTSSLSQATALRLLQHWGIDGFLNHATNVAKYYRDRRDLFEAAAHKYLDGLATWVSPIAGMFLWIDLSPAGITDSYSLIRNEALAKGVLAVPGQAFFPSGRPSTHVRVSFSIVDLEKEAPLGLQRLAEAIKDKQKELGVKA</sequence>
<dbReference type="RefSeq" id="XP_062631044.1">
    <property type="nucleotide sequence ID" value="XM_062775060.1"/>
</dbReference>
<keyword evidence="3 7" id="KW-0032">Aminotransferase</keyword>
<keyword evidence="5" id="KW-0663">Pyridoxal phosphate</keyword>
<dbReference type="InterPro" id="IPR015424">
    <property type="entry name" value="PyrdxlP-dep_Trfase"/>
</dbReference>
<dbReference type="Gene3D" id="3.40.640.10">
    <property type="entry name" value="Type I PLP-dependent aspartate aminotransferase-like (Major domain)"/>
    <property type="match status" value="1"/>
</dbReference>
<evidence type="ECO:0000256" key="5">
    <source>
        <dbReference type="ARBA" id="ARBA00022898"/>
    </source>
</evidence>
<reference evidence="7" key="1">
    <citation type="submission" date="2023-10" db="EMBL/GenBank/DDBJ databases">
        <authorList>
            <person name="Noh H."/>
        </authorList>
    </citation>
    <scope>NUCLEOTIDE SEQUENCE</scope>
    <source>
        <strain evidence="7">DUCC4014</strain>
    </source>
</reference>
<dbReference type="Pfam" id="PF00155">
    <property type="entry name" value="Aminotran_1_2"/>
    <property type="match status" value="1"/>
</dbReference>
<dbReference type="GO" id="GO:0030170">
    <property type="term" value="F:pyridoxal phosphate binding"/>
    <property type="evidence" value="ECO:0007669"/>
    <property type="project" value="InterPro"/>
</dbReference>
<dbReference type="CDD" id="cd00609">
    <property type="entry name" value="AAT_like"/>
    <property type="match status" value="1"/>
</dbReference>
<feature type="domain" description="Aminotransferase class I/classII large" evidence="6">
    <location>
        <begin position="188"/>
        <end position="510"/>
    </location>
</feature>
<evidence type="ECO:0000313" key="8">
    <source>
        <dbReference type="Proteomes" id="UP000827549"/>
    </source>
</evidence>
<dbReference type="InterPro" id="IPR015421">
    <property type="entry name" value="PyrdxlP-dep_Trfase_major"/>
</dbReference>
<dbReference type="InterPro" id="IPR004839">
    <property type="entry name" value="Aminotransferase_I/II_large"/>
</dbReference>
<comment type="similarity">
    <text evidence="2">Belongs to the class-I pyridoxal-phosphate-dependent aminotransferase family.</text>
</comment>
<dbReference type="GO" id="GO:0008483">
    <property type="term" value="F:transaminase activity"/>
    <property type="evidence" value="ECO:0007669"/>
    <property type="project" value="UniProtKB-KW"/>
</dbReference>
<name>A0AAF1BTN6_9TREE</name>
<dbReference type="PANTHER" id="PTHR42790">
    <property type="entry name" value="AMINOTRANSFERASE"/>
    <property type="match status" value="1"/>
</dbReference>
<evidence type="ECO:0000313" key="7">
    <source>
        <dbReference type="EMBL" id="WOO85018.1"/>
    </source>
</evidence>
<dbReference type="AlphaFoldDB" id="A0AAF1BTN6"/>
<dbReference type="GeneID" id="87811688"/>
<evidence type="ECO:0000256" key="1">
    <source>
        <dbReference type="ARBA" id="ARBA00001933"/>
    </source>
</evidence>
<gene>
    <name evidence="7" type="primary">tdiD</name>
    <name evidence="7" type="ORF">LOC62_06G008523</name>
</gene>
<protein>
    <submittedName>
        <fullName evidence="7">Aminotransferase tdiD</fullName>
    </submittedName>
</protein>
<comment type="cofactor">
    <cofactor evidence="1">
        <name>pyridoxal 5'-phosphate</name>
        <dbReference type="ChEBI" id="CHEBI:597326"/>
    </cofactor>
</comment>
<dbReference type="InterPro" id="IPR050859">
    <property type="entry name" value="Class-I_PLP-dep_aminotransf"/>
</dbReference>
<organism evidence="7 8">
    <name type="scientific">Vanrija pseudolonga</name>
    <dbReference type="NCBI Taxonomy" id="143232"/>
    <lineage>
        <taxon>Eukaryota</taxon>
        <taxon>Fungi</taxon>
        <taxon>Dikarya</taxon>
        <taxon>Basidiomycota</taxon>
        <taxon>Agaricomycotina</taxon>
        <taxon>Tremellomycetes</taxon>
        <taxon>Trichosporonales</taxon>
        <taxon>Trichosporonaceae</taxon>
        <taxon>Vanrija</taxon>
    </lineage>
</organism>
<evidence type="ECO:0000256" key="4">
    <source>
        <dbReference type="ARBA" id="ARBA00022679"/>
    </source>
</evidence>
<dbReference type="PANTHER" id="PTHR42790:SF19">
    <property type="entry name" value="KYNURENINE_ALPHA-AMINOADIPATE AMINOTRANSFERASE, MITOCHONDRIAL"/>
    <property type="match status" value="1"/>
</dbReference>
<dbReference type="Proteomes" id="UP000827549">
    <property type="component" value="Chromosome 6"/>
</dbReference>
<keyword evidence="8" id="KW-1185">Reference proteome</keyword>
<dbReference type="EMBL" id="CP086719">
    <property type="protein sequence ID" value="WOO85018.1"/>
    <property type="molecule type" value="Genomic_DNA"/>
</dbReference>